<feature type="transmembrane region" description="Helical" evidence="1">
    <location>
        <begin position="26"/>
        <end position="49"/>
    </location>
</feature>
<evidence type="ECO:0008006" key="4">
    <source>
        <dbReference type="Google" id="ProtNLM"/>
    </source>
</evidence>
<proteinExistence type="predicted"/>
<reference evidence="2 3" key="1">
    <citation type="submission" date="2016-06" db="EMBL/GenBank/DDBJ databases">
        <title>Bacterial characters and pathogenicity of Xenorhabdus hominickii from an entomopathogenic nematode, Steinernema monticolum.</title>
        <authorList>
            <person name="Park Y."/>
            <person name="Kim Y."/>
        </authorList>
    </citation>
    <scope>NUCLEOTIDE SEQUENCE [LARGE SCALE GENOMIC DNA]</scope>
    <source>
        <strain evidence="2 3">ANU1</strain>
    </source>
</reference>
<evidence type="ECO:0000313" key="3">
    <source>
        <dbReference type="Proteomes" id="UP000094600"/>
    </source>
</evidence>
<gene>
    <name evidence="2" type="ORF">A9255_03580</name>
</gene>
<sequence>MGIYPINYKVKQKVERFFLFLKGLEWIETLLMVMTCCLMVYAALEYKIWRGLKQRTPFFPKNMKDKSTQFPMACWVFLSFECINPIIL</sequence>
<protein>
    <recommendedName>
        <fullName evidence="4">Transposase</fullName>
    </recommendedName>
</protein>
<organism evidence="2 3">
    <name type="scientific">Xenorhabdus hominickii</name>
    <dbReference type="NCBI Taxonomy" id="351679"/>
    <lineage>
        <taxon>Bacteria</taxon>
        <taxon>Pseudomonadati</taxon>
        <taxon>Pseudomonadota</taxon>
        <taxon>Gammaproteobacteria</taxon>
        <taxon>Enterobacterales</taxon>
        <taxon>Morganellaceae</taxon>
        <taxon>Xenorhabdus</taxon>
    </lineage>
</organism>
<dbReference type="Proteomes" id="UP000094600">
    <property type="component" value="Chromosome"/>
</dbReference>
<keyword evidence="1" id="KW-1133">Transmembrane helix</keyword>
<keyword evidence="3" id="KW-1185">Reference proteome</keyword>
<evidence type="ECO:0000256" key="1">
    <source>
        <dbReference type="SAM" id="Phobius"/>
    </source>
</evidence>
<accession>A0ABM6DP69</accession>
<keyword evidence="1" id="KW-0812">Transmembrane</keyword>
<keyword evidence="1" id="KW-0472">Membrane</keyword>
<evidence type="ECO:0000313" key="2">
    <source>
        <dbReference type="EMBL" id="AOM39744.1"/>
    </source>
</evidence>
<name>A0ABM6DP69_XENHO</name>
<dbReference type="EMBL" id="CP016176">
    <property type="protein sequence ID" value="AOM39744.1"/>
    <property type="molecule type" value="Genomic_DNA"/>
</dbReference>